<sequence>MREPGALAGPPKAAAVRIEGLGDGGRVLKNAGIDTILAHGTPFRSRRAEWRPTYSRVAALGVRPCARVRVINCIQKKKNLLT</sequence>
<accession>A0A0B7F9V2</accession>
<name>A0A0B7F9V2_THACB</name>
<dbReference type="EMBL" id="LN679115">
    <property type="protein sequence ID" value="CEL54325.1"/>
    <property type="molecule type" value="Genomic_DNA"/>
</dbReference>
<keyword evidence="2" id="KW-1185">Reference proteome</keyword>
<gene>
    <name evidence="1" type="ORF">RSOLAG1IB_06975</name>
</gene>
<dbReference type="AlphaFoldDB" id="A0A0B7F9V2"/>
<evidence type="ECO:0000313" key="2">
    <source>
        <dbReference type="Proteomes" id="UP000059188"/>
    </source>
</evidence>
<proteinExistence type="predicted"/>
<dbReference type="Proteomes" id="UP000059188">
    <property type="component" value="Unassembled WGS sequence"/>
</dbReference>
<reference evidence="1 2" key="1">
    <citation type="submission" date="2014-11" db="EMBL/GenBank/DDBJ databases">
        <authorList>
            <person name="Wibberg Daniel"/>
        </authorList>
    </citation>
    <scope>NUCLEOTIDE SEQUENCE [LARGE SCALE GENOMIC DNA]</scope>
    <source>
        <strain evidence="1">Rhizoctonia solani AG1-IB 7/3/14</strain>
    </source>
</reference>
<protein>
    <submittedName>
        <fullName evidence="1">Uncharacterized protein</fullName>
    </submittedName>
</protein>
<evidence type="ECO:0000313" key="1">
    <source>
        <dbReference type="EMBL" id="CEL54325.1"/>
    </source>
</evidence>
<organism evidence="1 2">
    <name type="scientific">Thanatephorus cucumeris (strain AG1-IB / isolate 7/3/14)</name>
    <name type="common">Lettuce bottom rot fungus</name>
    <name type="synonym">Rhizoctonia solani</name>
    <dbReference type="NCBI Taxonomy" id="1108050"/>
    <lineage>
        <taxon>Eukaryota</taxon>
        <taxon>Fungi</taxon>
        <taxon>Dikarya</taxon>
        <taxon>Basidiomycota</taxon>
        <taxon>Agaricomycotina</taxon>
        <taxon>Agaricomycetes</taxon>
        <taxon>Cantharellales</taxon>
        <taxon>Ceratobasidiaceae</taxon>
        <taxon>Rhizoctonia</taxon>
        <taxon>Rhizoctonia solani AG-1</taxon>
    </lineage>
</organism>